<dbReference type="Proteomes" id="UP000003434">
    <property type="component" value="Unassembled WGS sequence"/>
</dbReference>
<evidence type="ECO:0000256" key="5">
    <source>
        <dbReference type="ARBA" id="ARBA00023136"/>
    </source>
</evidence>
<evidence type="ECO:0000256" key="1">
    <source>
        <dbReference type="ARBA" id="ARBA00004651"/>
    </source>
</evidence>
<gene>
    <name evidence="7" type="primary">cbiQ</name>
    <name evidence="7" type="ORF">HMPREF0381_1770</name>
</gene>
<evidence type="ECO:0000256" key="4">
    <source>
        <dbReference type="ARBA" id="ARBA00022989"/>
    </source>
</evidence>
<organism evidence="7 8">
    <name type="scientific">Lachnoanaerobaculum saburreum DSM 3986</name>
    <dbReference type="NCBI Taxonomy" id="887325"/>
    <lineage>
        <taxon>Bacteria</taxon>
        <taxon>Bacillati</taxon>
        <taxon>Bacillota</taxon>
        <taxon>Clostridia</taxon>
        <taxon>Lachnospirales</taxon>
        <taxon>Lachnospiraceae</taxon>
        <taxon>Lachnoanaerobaculum</taxon>
    </lineage>
</organism>
<keyword evidence="5 6" id="KW-0472">Membrane</keyword>
<dbReference type="GO" id="GO:0006824">
    <property type="term" value="P:cobalt ion transport"/>
    <property type="evidence" value="ECO:0007669"/>
    <property type="project" value="InterPro"/>
</dbReference>
<dbReference type="PANTHER" id="PTHR43723:SF1">
    <property type="entry name" value="COBALT TRANSPORT PROTEIN CBIQ"/>
    <property type="match status" value="1"/>
</dbReference>
<proteinExistence type="predicted"/>
<dbReference type="CDD" id="cd16914">
    <property type="entry name" value="EcfT"/>
    <property type="match status" value="1"/>
</dbReference>
<dbReference type="AlphaFoldDB" id="E6LP85"/>
<evidence type="ECO:0000313" key="8">
    <source>
        <dbReference type="Proteomes" id="UP000003434"/>
    </source>
</evidence>
<protein>
    <submittedName>
        <fullName evidence="7">Cobalt ABC transporter, permease protein CbiQ</fullName>
    </submittedName>
</protein>
<accession>E6LP85</accession>
<dbReference type="HOGENOM" id="CLU_056469_5_0_9"/>
<reference evidence="7 8" key="1">
    <citation type="submission" date="2010-12" db="EMBL/GenBank/DDBJ databases">
        <authorList>
            <person name="Muzny D."/>
            <person name="Qin X."/>
            <person name="Deng J."/>
            <person name="Jiang H."/>
            <person name="Liu Y."/>
            <person name="Qu J."/>
            <person name="Song X.-Z."/>
            <person name="Zhang L."/>
            <person name="Thornton R."/>
            <person name="Coyle M."/>
            <person name="Francisco L."/>
            <person name="Jackson L."/>
            <person name="Javaid M."/>
            <person name="Korchina V."/>
            <person name="Kovar C."/>
            <person name="Mata R."/>
            <person name="Mathew T."/>
            <person name="Ngo R."/>
            <person name="Nguyen L."/>
            <person name="Nguyen N."/>
            <person name="Okwuonu G."/>
            <person name="Ongeri F."/>
            <person name="Pham C."/>
            <person name="Simmons D."/>
            <person name="Wilczek-Boney K."/>
            <person name="Hale W."/>
            <person name="Jakkamsetti A."/>
            <person name="Pham P."/>
            <person name="Ruth R."/>
            <person name="San Lucas F."/>
            <person name="Warren J."/>
            <person name="Zhang J."/>
            <person name="Zhao Z."/>
            <person name="Zhou C."/>
            <person name="Zhu D."/>
            <person name="Lee S."/>
            <person name="Bess C."/>
            <person name="Blankenburg K."/>
            <person name="Forbes L."/>
            <person name="Fu Q."/>
            <person name="Gubbala S."/>
            <person name="Hirani K."/>
            <person name="Jayaseelan J.C."/>
            <person name="Lara F."/>
            <person name="Munidasa M."/>
            <person name="Palculict T."/>
            <person name="Patil S."/>
            <person name="Pu L.-L."/>
            <person name="Saada N."/>
            <person name="Tang L."/>
            <person name="Weissenberger G."/>
            <person name="Zhu Y."/>
            <person name="Hemphill L."/>
            <person name="Shang Y."/>
            <person name="Youmans B."/>
            <person name="Ayvaz T."/>
            <person name="Ross M."/>
            <person name="Santibanez J."/>
            <person name="Aqrawi P."/>
            <person name="Gross S."/>
            <person name="Joshi V."/>
            <person name="Fowler G."/>
            <person name="Nazareth L."/>
            <person name="Reid J."/>
            <person name="Worley K."/>
            <person name="Petrosino J."/>
            <person name="Highlander S."/>
            <person name="Gibbs R."/>
        </authorList>
    </citation>
    <scope>NUCLEOTIDE SEQUENCE [LARGE SCALE GENOMIC DNA]</scope>
    <source>
        <strain evidence="7 8">DSM 3986</strain>
    </source>
</reference>
<dbReference type="InterPro" id="IPR012809">
    <property type="entry name" value="ECF_CbiQ"/>
</dbReference>
<evidence type="ECO:0000256" key="3">
    <source>
        <dbReference type="ARBA" id="ARBA00022692"/>
    </source>
</evidence>
<dbReference type="PANTHER" id="PTHR43723">
    <property type="entry name" value="COBALT TRANSPORT PROTEIN CBIQ"/>
    <property type="match status" value="1"/>
</dbReference>
<dbReference type="InterPro" id="IPR052770">
    <property type="entry name" value="Cobalt_transport_CbiQ"/>
</dbReference>
<feature type="transmembrane region" description="Helical" evidence="6">
    <location>
        <begin position="29"/>
        <end position="62"/>
    </location>
</feature>
<feature type="transmembrane region" description="Helical" evidence="6">
    <location>
        <begin position="74"/>
        <end position="95"/>
    </location>
</feature>
<name>E6LP85_9FIRM</name>
<evidence type="ECO:0000256" key="2">
    <source>
        <dbReference type="ARBA" id="ARBA00022475"/>
    </source>
</evidence>
<dbReference type="NCBIfam" id="TIGR02454">
    <property type="entry name" value="ECF_T_CbiQ"/>
    <property type="match status" value="1"/>
</dbReference>
<evidence type="ECO:0000256" key="6">
    <source>
        <dbReference type="SAM" id="Phobius"/>
    </source>
</evidence>
<keyword evidence="4 6" id="KW-1133">Transmembrane helix</keyword>
<dbReference type="eggNOG" id="COG0619">
    <property type="taxonomic scope" value="Bacteria"/>
</dbReference>
<dbReference type="RefSeq" id="WP_008751535.1">
    <property type="nucleotide sequence ID" value="NZ_GL622296.1"/>
</dbReference>
<evidence type="ECO:0000313" key="7">
    <source>
        <dbReference type="EMBL" id="EFU76403.1"/>
    </source>
</evidence>
<sequence length="270" mass="30935">MAHQHGGYYSIDLYAFHSKLKSVNPEFKLISALVSLILTITLNNIYVSIYVFFTMLFVSVVLGGMDVKEYLSMFIAPFSFIVLACIGIALGLSFHESGEFSIRLGSIYIYTSQFQIIVTMKLVIKVFACVSIMQSLILSTMPYEIINALRNMHLPKLLVELMNLIYRFIFILIESYMNMQNSAISRLGYRNFKTSMMSFGNIASNILIVSLKKANAYYTAMEARCFDGDLNFLQDEKRLYIRNILSAVLFVLLMFFIWIVSLKLKFPFAI</sequence>
<keyword evidence="3 6" id="KW-0812">Transmembrane</keyword>
<dbReference type="InterPro" id="IPR003339">
    <property type="entry name" value="ABC/ECF_trnsptr_transmembrane"/>
</dbReference>
<dbReference type="GO" id="GO:0043190">
    <property type="term" value="C:ATP-binding cassette (ABC) transporter complex"/>
    <property type="evidence" value="ECO:0007669"/>
    <property type="project" value="InterPro"/>
</dbReference>
<feature type="transmembrane region" description="Helical" evidence="6">
    <location>
        <begin position="116"/>
        <end position="137"/>
    </location>
</feature>
<dbReference type="EMBL" id="AEPW01000075">
    <property type="protein sequence ID" value="EFU76403.1"/>
    <property type="molecule type" value="Genomic_DNA"/>
</dbReference>
<feature type="transmembrane region" description="Helical" evidence="6">
    <location>
        <begin position="240"/>
        <end position="260"/>
    </location>
</feature>
<keyword evidence="2" id="KW-1003">Cell membrane</keyword>
<dbReference type="Pfam" id="PF02361">
    <property type="entry name" value="CbiQ"/>
    <property type="match status" value="1"/>
</dbReference>
<feature type="transmembrane region" description="Helical" evidence="6">
    <location>
        <begin position="157"/>
        <end position="177"/>
    </location>
</feature>
<comment type="subcellular location">
    <subcellularLocation>
        <location evidence="1">Cell membrane</location>
        <topology evidence="1">Multi-pass membrane protein</topology>
    </subcellularLocation>
</comment>
<comment type="caution">
    <text evidence="7">The sequence shown here is derived from an EMBL/GenBank/DDBJ whole genome shotgun (WGS) entry which is preliminary data.</text>
</comment>
<feature type="transmembrane region" description="Helical" evidence="6">
    <location>
        <begin position="198"/>
        <end position="220"/>
    </location>
</feature>